<keyword evidence="4 5" id="KW-0804">Transcription</keyword>
<feature type="domain" description="Heat-inducible transcription repressor HrcA C-terminal" evidence="6">
    <location>
        <begin position="109"/>
        <end position="332"/>
    </location>
</feature>
<dbReference type="RefSeq" id="WP_377377685.1">
    <property type="nucleotide sequence ID" value="NZ_JBHSSW010000009.1"/>
</dbReference>
<comment type="similarity">
    <text evidence="5">Belongs to the HrcA family.</text>
</comment>
<name>A0ABW1S8X5_9PROT</name>
<gene>
    <name evidence="5 7" type="primary">hrcA</name>
    <name evidence="7" type="ORF">ACFQDM_07825</name>
</gene>
<dbReference type="Pfam" id="PF01628">
    <property type="entry name" value="HrcA"/>
    <property type="match status" value="1"/>
</dbReference>
<dbReference type="Gene3D" id="3.30.390.60">
    <property type="entry name" value="Heat-inducible transcription repressor hrca homolog, domain 3"/>
    <property type="match status" value="1"/>
</dbReference>
<evidence type="ECO:0000256" key="5">
    <source>
        <dbReference type="HAMAP-Rule" id="MF_00081"/>
    </source>
</evidence>
<reference evidence="8" key="1">
    <citation type="journal article" date="2019" name="Int. J. Syst. Evol. Microbiol.">
        <title>The Global Catalogue of Microorganisms (GCM) 10K type strain sequencing project: providing services to taxonomists for standard genome sequencing and annotation.</title>
        <authorList>
            <consortium name="The Broad Institute Genomics Platform"/>
            <consortium name="The Broad Institute Genome Sequencing Center for Infectious Disease"/>
            <person name="Wu L."/>
            <person name="Ma J."/>
        </authorList>
    </citation>
    <scope>NUCLEOTIDE SEQUENCE [LARGE SCALE GENOMIC DNA]</scope>
    <source>
        <strain evidence="8">CGMCC-1.15741</strain>
    </source>
</reference>
<comment type="caution">
    <text evidence="7">The sequence shown here is derived from an EMBL/GenBank/DDBJ whole genome shotgun (WGS) entry which is preliminary data.</text>
</comment>
<accession>A0ABW1S8X5</accession>
<dbReference type="HAMAP" id="MF_00081">
    <property type="entry name" value="HrcA"/>
    <property type="match status" value="1"/>
</dbReference>
<dbReference type="SUPFAM" id="SSF46785">
    <property type="entry name" value="Winged helix' DNA-binding domain"/>
    <property type="match status" value="1"/>
</dbReference>
<comment type="function">
    <text evidence="5">Negative regulator of class I heat shock genes (grpE-dnaK-dnaJ and groELS operons). Prevents heat-shock induction of these operons.</text>
</comment>
<organism evidence="7 8">
    <name type="scientific">Ponticaulis profundi</name>
    <dbReference type="NCBI Taxonomy" id="2665222"/>
    <lineage>
        <taxon>Bacteria</taxon>
        <taxon>Pseudomonadati</taxon>
        <taxon>Pseudomonadota</taxon>
        <taxon>Alphaproteobacteria</taxon>
        <taxon>Hyphomonadales</taxon>
        <taxon>Hyphomonadaceae</taxon>
        <taxon>Ponticaulis</taxon>
    </lineage>
</organism>
<dbReference type="InterPro" id="IPR036388">
    <property type="entry name" value="WH-like_DNA-bd_sf"/>
</dbReference>
<dbReference type="InterPro" id="IPR023120">
    <property type="entry name" value="WHTH_transcript_rep_HrcA_IDD"/>
</dbReference>
<dbReference type="PANTHER" id="PTHR34824">
    <property type="entry name" value="HEAT-INDUCIBLE TRANSCRIPTION REPRESSOR HRCA"/>
    <property type="match status" value="1"/>
</dbReference>
<dbReference type="Gene3D" id="3.30.450.40">
    <property type="match status" value="1"/>
</dbReference>
<sequence>MTTLQTLDRRSRDIFKTIVETYLETGEPVGSRTLSKRGVQLSPASIRNVMSDLVALGLLDAPHISAGRQPSQAGLRFFIDSLLQVGEITDADREEIDSRLAAAGHEMRDVLNEASEVLSGLTNGASLVASPTSDDPIRQVEFIPLGPTQALCILVSDSGDVQNRILDLAGNVGPTSLIEASNYLTARMRGRRLAEARAEIEAELRAKRAQLDAAAQSLIQLGVVEWSGEDPERGRSLIVRGRSRLLENASAQEDLQRIGHLFDELERKKSMLGVLDSTRDATGARIFIGSENPLFSLSGSSLIVSSYMNSDRKVVGALGVIGPTSLNYARVIPMVDYTAKVVGQLLDGRQKRDG</sequence>
<dbReference type="InterPro" id="IPR029016">
    <property type="entry name" value="GAF-like_dom_sf"/>
</dbReference>
<dbReference type="InterPro" id="IPR021153">
    <property type="entry name" value="HrcA_C"/>
</dbReference>
<evidence type="ECO:0000313" key="8">
    <source>
        <dbReference type="Proteomes" id="UP001596303"/>
    </source>
</evidence>
<evidence type="ECO:0000256" key="3">
    <source>
        <dbReference type="ARBA" id="ARBA00023016"/>
    </source>
</evidence>
<evidence type="ECO:0000313" key="7">
    <source>
        <dbReference type="EMBL" id="MFC6197981.1"/>
    </source>
</evidence>
<evidence type="ECO:0000256" key="1">
    <source>
        <dbReference type="ARBA" id="ARBA00022491"/>
    </source>
</evidence>
<protein>
    <recommendedName>
        <fullName evidence="5">Heat-inducible transcription repressor HrcA</fullName>
    </recommendedName>
</protein>
<dbReference type="InterPro" id="IPR036390">
    <property type="entry name" value="WH_DNA-bd_sf"/>
</dbReference>
<evidence type="ECO:0000259" key="6">
    <source>
        <dbReference type="Pfam" id="PF01628"/>
    </source>
</evidence>
<dbReference type="EMBL" id="JBHSSW010000009">
    <property type="protein sequence ID" value="MFC6197981.1"/>
    <property type="molecule type" value="Genomic_DNA"/>
</dbReference>
<dbReference type="PIRSF" id="PIRSF005485">
    <property type="entry name" value="HrcA"/>
    <property type="match status" value="1"/>
</dbReference>
<dbReference type="NCBIfam" id="TIGR00331">
    <property type="entry name" value="hrcA"/>
    <property type="match status" value="1"/>
</dbReference>
<keyword evidence="8" id="KW-1185">Reference proteome</keyword>
<keyword evidence="2 5" id="KW-0805">Transcription regulation</keyword>
<dbReference type="InterPro" id="IPR002571">
    <property type="entry name" value="HrcA"/>
</dbReference>
<proteinExistence type="inferred from homology"/>
<evidence type="ECO:0000256" key="4">
    <source>
        <dbReference type="ARBA" id="ARBA00023163"/>
    </source>
</evidence>
<dbReference type="Proteomes" id="UP001596303">
    <property type="component" value="Unassembled WGS sequence"/>
</dbReference>
<evidence type="ECO:0000256" key="2">
    <source>
        <dbReference type="ARBA" id="ARBA00023015"/>
    </source>
</evidence>
<dbReference type="SUPFAM" id="SSF55781">
    <property type="entry name" value="GAF domain-like"/>
    <property type="match status" value="1"/>
</dbReference>
<keyword evidence="1 5" id="KW-0678">Repressor</keyword>
<dbReference type="Gene3D" id="1.10.10.10">
    <property type="entry name" value="Winged helix-like DNA-binding domain superfamily/Winged helix DNA-binding domain"/>
    <property type="match status" value="1"/>
</dbReference>
<keyword evidence="3 5" id="KW-0346">Stress response</keyword>
<dbReference type="PANTHER" id="PTHR34824:SF1">
    <property type="entry name" value="HEAT-INDUCIBLE TRANSCRIPTION REPRESSOR HRCA"/>
    <property type="match status" value="1"/>
</dbReference>